<evidence type="ECO:0000313" key="2">
    <source>
        <dbReference type="Proteomes" id="UP000596660"/>
    </source>
</evidence>
<protein>
    <submittedName>
        <fullName evidence="1">Uncharacterized protein</fullName>
    </submittedName>
</protein>
<dbReference type="Gramene" id="AUR62028689-RA">
    <property type="protein sequence ID" value="AUR62028689-RA:cds"/>
    <property type="gene ID" value="AUR62028689"/>
</dbReference>
<reference evidence="1" key="1">
    <citation type="journal article" date="2017" name="Nature">
        <title>The genome of Chenopodium quinoa.</title>
        <authorList>
            <person name="Jarvis D.E."/>
            <person name="Ho Y.S."/>
            <person name="Lightfoot D.J."/>
            <person name="Schmoeckel S.M."/>
            <person name="Li B."/>
            <person name="Borm T.J.A."/>
            <person name="Ohyanagi H."/>
            <person name="Mineta K."/>
            <person name="Michell C.T."/>
            <person name="Saber N."/>
            <person name="Kharbatia N.M."/>
            <person name="Rupper R.R."/>
            <person name="Sharp A.R."/>
            <person name="Dally N."/>
            <person name="Boughton B.A."/>
            <person name="Woo Y.H."/>
            <person name="Gao G."/>
            <person name="Schijlen E.G.W.M."/>
            <person name="Guo X."/>
            <person name="Momin A.A."/>
            <person name="Negrao S."/>
            <person name="Al-Babili S."/>
            <person name="Gehring C."/>
            <person name="Roessner U."/>
            <person name="Jung C."/>
            <person name="Murphy K."/>
            <person name="Arold S.T."/>
            <person name="Gojobori T."/>
            <person name="van der Linden C.G."/>
            <person name="van Loo E.N."/>
            <person name="Jellen E.N."/>
            <person name="Maughan P.J."/>
            <person name="Tester M."/>
        </authorList>
    </citation>
    <scope>NUCLEOTIDE SEQUENCE [LARGE SCALE GENOMIC DNA]</scope>
    <source>
        <strain evidence="1">cv. PI 614886</strain>
    </source>
</reference>
<reference evidence="1" key="2">
    <citation type="submission" date="2021-03" db="UniProtKB">
        <authorList>
            <consortium name="EnsemblPlants"/>
        </authorList>
    </citation>
    <scope>IDENTIFICATION</scope>
</reference>
<keyword evidence="2" id="KW-1185">Reference proteome</keyword>
<dbReference type="Proteomes" id="UP000596660">
    <property type="component" value="Unplaced"/>
</dbReference>
<organism evidence="1 2">
    <name type="scientific">Chenopodium quinoa</name>
    <name type="common">Quinoa</name>
    <dbReference type="NCBI Taxonomy" id="63459"/>
    <lineage>
        <taxon>Eukaryota</taxon>
        <taxon>Viridiplantae</taxon>
        <taxon>Streptophyta</taxon>
        <taxon>Embryophyta</taxon>
        <taxon>Tracheophyta</taxon>
        <taxon>Spermatophyta</taxon>
        <taxon>Magnoliopsida</taxon>
        <taxon>eudicotyledons</taxon>
        <taxon>Gunneridae</taxon>
        <taxon>Pentapetalae</taxon>
        <taxon>Caryophyllales</taxon>
        <taxon>Chenopodiaceae</taxon>
        <taxon>Chenopodioideae</taxon>
        <taxon>Atripliceae</taxon>
        <taxon>Chenopodium</taxon>
    </lineage>
</organism>
<dbReference type="AlphaFoldDB" id="A0A803MFU5"/>
<sequence length="69" mass="8473">MQRIAQDHDTRITQMQEKINHELETKKMQFNRYDFDLSKDRVYTEHIQQNLQEEEVDSFSYFSGFIVKN</sequence>
<evidence type="ECO:0000313" key="1">
    <source>
        <dbReference type="EnsemblPlants" id="AUR62028689-RA:cds"/>
    </source>
</evidence>
<dbReference type="EnsemblPlants" id="AUR62028689-RA">
    <property type="protein sequence ID" value="AUR62028689-RA:cds"/>
    <property type="gene ID" value="AUR62028689"/>
</dbReference>
<name>A0A803MFU5_CHEQI</name>
<accession>A0A803MFU5</accession>
<proteinExistence type="predicted"/>